<accession>A0ACB5T4T1</accession>
<sequence length="598" mass="65872">MSKKDRTRFEYELRELTDIAESMIGDELKHRKNHELTLDRLSQEKDTWFVDSSKKDSDGDEDMDGVDENSEEKGATDTGGERIKQILEFCLLPRLTHSSFDAVYCVKFIFLAHKINTPCFSLLYLLNELFAGGFLLSTLFTNTALETENLGIFYQQVLELLNHWRKNESVYRKEALGEEEDLMAGILGSNEKEADFEPKEAKLYGMKLPDGKQLGYEAFRKSLYNWHKSLMKQLMASLDSTHYTTRNNAIIFTKNLLGSFPVIEDQGDLLRRKLSIIGKKDEREDIKLASNALIGLISSNRSNFIPMWDFYQMDANEKEMLIKKKAERQEAERKRLAELEKARLDAEVKERAERVKRATATNAKAYGLTGLNNLQHKRPTVSSGAATTSAKTSTAGSATTITAKTSTAGSAATNSAKTSASSAASSSATKSRSSAAEDKKETTKPDPATKPSSAPVSTKPTGPSSTKKATSNSSPVKMSLASADQTKSNNTSPAKPPSSREALRARLEEEKRLLKLKQQSSAGSKNNSREQTPELKFSSALPPSRPASSPATTKSSLSSLSFSSASKPSQPSSNTTLTRPRSTADRTTYTPARGSNES</sequence>
<protein>
    <submittedName>
        <fullName evidence="1">Unnamed protein product</fullName>
    </submittedName>
</protein>
<name>A0ACB5T4T1_AMBMO</name>
<keyword evidence="2" id="KW-1185">Reference proteome</keyword>
<evidence type="ECO:0000313" key="1">
    <source>
        <dbReference type="EMBL" id="GME81592.1"/>
    </source>
</evidence>
<proteinExistence type="predicted"/>
<organism evidence="1 2">
    <name type="scientific">Ambrosiozyma monospora</name>
    <name type="common">Yeast</name>
    <name type="synonym">Endomycopsis monosporus</name>
    <dbReference type="NCBI Taxonomy" id="43982"/>
    <lineage>
        <taxon>Eukaryota</taxon>
        <taxon>Fungi</taxon>
        <taxon>Dikarya</taxon>
        <taxon>Ascomycota</taxon>
        <taxon>Saccharomycotina</taxon>
        <taxon>Pichiomycetes</taxon>
        <taxon>Pichiales</taxon>
        <taxon>Pichiaceae</taxon>
        <taxon>Ambrosiozyma</taxon>
    </lineage>
</organism>
<gene>
    <name evidence="1" type="ORF">Amon02_000504100</name>
</gene>
<dbReference type="Proteomes" id="UP001165064">
    <property type="component" value="Unassembled WGS sequence"/>
</dbReference>
<dbReference type="EMBL" id="BSXS01003602">
    <property type="protein sequence ID" value="GME81592.1"/>
    <property type="molecule type" value="Genomic_DNA"/>
</dbReference>
<comment type="caution">
    <text evidence="1">The sequence shown here is derived from an EMBL/GenBank/DDBJ whole genome shotgun (WGS) entry which is preliminary data.</text>
</comment>
<reference evidence="1" key="1">
    <citation type="submission" date="2023-04" db="EMBL/GenBank/DDBJ databases">
        <title>Ambrosiozyma monospora NBRC 10751.</title>
        <authorList>
            <person name="Ichikawa N."/>
            <person name="Sato H."/>
            <person name="Tonouchi N."/>
        </authorList>
    </citation>
    <scope>NUCLEOTIDE SEQUENCE</scope>
    <source>
        <strain evidence="1">NBRC 10751</strain>
    </source>
</reference>
<evidence type="ECO:0000313" key="2">
    <source>
        <dbReference type="Proteomes" id="UP001165064"/>
    </source>
</evidence>